<reference evidence="7" key="1">
    <citation type="journal article" date="2020" name="PLoS Negl. Trop. Dis.">
        <title>High-quality nuclear genome for Sarcoptes scabiei-A critical resource for a neglected parasite.</title>
        <authorList>
            <person name="Korhonen P.K."/>
            <person name="Gasser R.B."/>
            <person name="Ma G."/>
            <person name="Wang T."/>
            <person name="Stroehlein A.J."/>
            <person name="Young N.D."/>
            <person name="Ang C.S."/>
            <person name="Fernando D.D."/>
            <person name="Lu H.C."/>
            <person name="Taylor S."/>
            <person name="Reynolds S.L."/>
            <person name="Mofiz E."/>
            <person name="Najaraj S.H."/>
            <person name="Gowda H."/>
            <person name="Madugundu A."/>
            <person name="Renuse S."/>
            <person name="Holt D."/>
            <person name="Pandey A."/>
            <person name="Papenfuss A.T."/>
            <person name="Fischer K."/>
        </authorList>
    </citation>
    <scope>NUCLEOTIDE SEQUENCE [LARGE SCALE GENOMIC DNA]</scope>
</reference>
<dbReference type="InterPro" id="IPR012677">
    <property type="entry name" value="Nucleotide-bd_a/b_plait_sf"/>
</dbReference>
<sequence>MSDREDSLDRMDNGSSDHHDDRSDSNRNSDLESRHSANGHSPRPSGRSRSRSRSNSRRFNRKSRSRSVSKGRSRKHSRHSPESRSHRSKRSRSPSGRRRHVGTRENPPPGRCLGIFGLSIYTQERDLRDVFSKFGPIENVQIVFDAQTGRSRGFAFVYFEKPNHAADAKDRCNGIEIDGRKIRVDFSITQRAHTPTPGIYMGKPSHPRHRSGGRSSGSRGGDYAGGGRSYRSSYGGSYERRRSTSPYFRSERRAVRYSRSRSRSFSPRKYR</sequence>
<dbReference type="AlphaFoldDB" id="A0A834R2K6"/>
<dbReference type="EMBL" id="WVUK01000064">
    <property type="protein sequence ID" value="KAF7489729.1"/>
    <property type="molecule type" value="Genomic_DNA"/>
</dbReference>
<feature type="compositionally biased region" description="Basic residues" evidence="3">
    <location>
        <begin position="86"/>
        <end position="101"/>
    </location>
</feature>
<evidence type="ECO:0000313" key="6">
    <source>
        <dbReference type="EnsemblMetazoa" id="KAF7489729.1"/>
    </source>
</evidence>
<dbReference type="Pfam" id="PF00076">
    <property type="entry name" value="RRM_1"/>
    <property type="match status" value="1"/>
</dbReference>
<reference evidence="6" key="3">
    <citation type="submission" date="2022-06" db="UniProtKB">
        <authorList>
            <consortium name="EnsemblMetazoa"/>
        </authorList>
    </citation>
    <scope>IDENTIFICATION</scope>
</reference>
<dbReference type="OrthoDB" id="439808at2759"/>
<gene>
    <name evidence="5" type="ORF">SSS_7213</name>
</gene>
<dbReference type="InterPro" id="IPR035979">
    <property type="entry name" value="RBD_domain_sf"/>
</dbReference>
<dbReference type="SMART" id="SM00360">
    <property type="entry name" value="RRM"/>
    <property type="match status" value="1"/>
</dbReference>
<dbReference type="Proteomes" id="UP000070412">
    <property type="component" value="Unassembled WGS sequence"/>
</dbReference>
<protein>
    <submittedName>
        <fullName evidence="5">Transformer-2 -like protein beta</fullName>
    </submittedName>
</protein>
<evidence type="ECO:0000256" key="1">
    <source>
        <dbReference type="ARBA" id="ARBA00022884"/>
    </source>
</evidence>
<feature type="compositionally biased region" description="Basic and acidic residues" evidence="3">
    <location>
        <begin position="1"/>
        <end position="35"/>
    </location>
</feature>
<reference evidence="5" key="2">
    <citation type="submission" date="2020-01" db="EMBL/GenBank/DDBJ databases">
        <authorList>
            <person name="Korhonen P.K.K."/>
            <person name="Guangxu M.G."/>
            <person name="Wang T.W."/>
            <person name="Stroehlein A.J.S."/>
            <person name="Young N.D."/>
            <person name="Ang C.-S.A."/>
            <person name="Fernando D.W.F."/>
            <person name="Lu H.L."/>
            <person name="Taylor S.T."/>
            <person name="Ehtesham M.E.M."/>
            <person name="Najaraj S.H.N."/>
            <person name="Harsha G.H.G."/>
            <person name="Madugundu A.M."/>
            <person name="Renuse S.R."/>
            <person name="Holt D.H."/>
            <person name="Pandey A.P."/>
            <person name="Papenfuss A.P."/>
            <person name="Gasser R.B.G."/>
            <person name="Fischer K.F."/>
        </authorList>
    </citation>
    <scope>NUCLEOTIDE SEQUENCE</scope>
    <source>
        <strain evidence="5">SSS_KF_BRIS2020</strain>
    </source>
</reference>
<evidence type="ECO:0000256" key="3">
    <source>
        <dbReference type="SAM" id="MobiDB-lite"/>
    </source>
</evidence>
<name>A0A834R2K6_SARSC</name>
<evidence type="ECO:0000313" key="5">
    <source>
        <dbReference type="EMBL" id="KAF7489729.1"/>
    </source>
</evidence>
<dbReference type="OMA" id="YMGKPSH"/>
<feature type="compositionally biased region" description="Gly residues" evidence="3">
    <location>
        <begin position="214"/>
        <end position="228"/>
    </location>
</feature>
<organism evidence="5">
    <name type="scientific">Sarcoptes scabiei</name>
    <name type="common">Itch mite</name>
    <name type="synonym">Acarus scabiei</name>
    <dbReference type="NCBI Taxonomy" id="52283"/>
    <lineage>
        <taxon>Eukaryota</taxon>
        <taxon>Metazoa</taxon>
        <taxon>Ecdysozoa</taxon>
        <taxon>Arthropoda</taxon>
        <taxon>Chelicerata</taxon>
        <taxon>Arachnida</taxon>
        <taxon>Acari</taxon>
        <taxon>Acariformes</taxon>
        <taxon>Sarcoptiformes</taxon>
        <taxon>Astigmata</taxon>
        <taxon>Psoroptidia</taxon>
        <taxon>Sarcoptoidea</taxon>
        <taxon>Sarcoptidae</taxon>
        <taxon>Sarcoptinae</taxon>
        <taxon>Sarcoptes</taxon>
    </lineage>
</organism>
<feature type="region of interest" description="Disordered" evidence="3">
    <location>
        <begin position="188"/>
        <end position="271"/>
    </location>
</feature>
<dbReference type="EnsemblMetazoa" id="SSS_7213s_mrna">
    <property type="protein sequence ID" value="KAF7489729.1"/>
    <property type="gene ID" value="SSS_7213"/>
</dbReference>
<dbReference type="PROSITE" id="PS50102">
    <property type="entry name" value="RRM"/>
    <property type="match status" value="1"/>
</dbReference>
<accession>A0A834R2K6</accession>
<evidence type="ECO:0000313" key="7">
    <source>
        <dbReference type="Proteomes" id="UP000070412"/>
    </source>
</evidence>
<keyword evidence="1 2" id="KW-0694">RNA-binding</keyword>
<feature type="domain" description="RRM" evidence="4">
    <location>
        <begin position="111"/>
        <end position="189"/>
    </location>
</feature>
<feature type="compositionally biased region" description="Basic residues" evidence="3">
    <location>
        <begin position="255"/>
        <end position="271"/>
    </location>
</feature>
<evidence type="ECO:0000259" key="4">
    <source>
        <dbReference type="PROSITE" id="PS50102"/>
    </source>
</evidence>
<dbReference type="GO" id="GO:0003723">
    <property type="term" value="F:RNA binding"/>
    <property type="evidence" value="ECO:0007669"/>
    <property type="project" value="UniProtKB-UniRule"/>
</dbReference>
<feature type="compositionally biased region" description="Basic residues" evidence="3">
    <location>
        <begin position="46"/>
        <end position="78"/>
    </location>
</feature>
<proteinExistence type="predicted"/>
<dbReference type="InterPro" id="IPR000504">
    <property type="entry name" value="RRM_dom"/>
</dbReference>
<dbReference type="CDD" id="cd12363">
    <property type="entry name" value="RRM_TRA2"/>
    <property type="match status" value="1"/>
</dbReference>
<dbReference type="PANTHER" id="PTHR48034">
    <property type="entry name" value="TRANSFORMER-2 SEX-DETERMINING PROTEIN-RELATED"/>
    <property type="match status" value="1"/>
</dbReference>
<feature type="region of interest" description="Disordered" evidence="3">
    <location>
        <begin position="1"/>
        <end position="110"/>
    </location>
</feature>
<dbReference type="SUPFAM" id="SSF54928">
    <property type="entry name" value="RNA-binding domain, RBD"/>
    <property type="match status" value="1"/>
</dbReference>
<dbReference type="Gene3D" id="3.30.70.330">
    <property type="match status" value="1"/>
</dbReference>
<dbReference type="InterPro" id="IPR050441">
    <property type="entry name" value="RBM"/>
</dbReference>
<evidence type="ECO:0000256" key="2">
    <source>
        <dbReference type="PROSITE-ProRule" id="PRU00176"/>
    </source>
</evidence>
<keyword evidence="7" id="KW-1185">Reference proteome</keyword>